<dbReference type="Pfam" id="PF06199">
    <property type="entry name" value="Phage_tail_2"/>
    <property type="match status" value="1"/>
</dbReference>
<comment type="caution">
    <text evidence="1">The sequence shown here is derived from an EMBL/GenBank/DDBJ whole genome shotgun (WGS) entry which is preliminary data.</text>
</comment>
<dbReference type="EMBL" id="JBDIML010000001">
    <property type="protein sequence ID" value="MEN2765835.1"/>
    <property type="molecule type" value="Genomic_DNA"/>
</dbReference>
<evidence type="ECO:0000313" key="2">
    <source>
        <dbReference type="Proteomes" id="UP001444625"/>
    </source>
</evidence>
<reference evidence="1 2" key="1">
    <citation type="submission" date="2024-05" db="EMBL/GenBank/DDBJ databases">
        <authorList>
            <person name="Haq I."/>
            <person name="Ullah Z."/>
            <person name="Ahmad R."/>
            <person name="Li M."/>
            <person name="Tong Y."/>
        </authorList>
    </citation>
    <scope>NUCLEOTIDE SEQUENCE [LARGE SCALE GENOMIC DNA]</scope>
    <source>
        <strain evidence="1 2">16A2E</strain>
    </source>
</reference>
<dbReference type="Proteomes" id="UP001444625">
    <property type="component" value="Unassembled WGS sequence"/>
</dbReference>
<name>A0ABU9XCR3_9BACI</name>
<keyword evidence="2" id="KW-1185">Reference proteome</keyword>
<sequence>MINGKDTVLLVQPIDNTIGDPGLVVANLTENSYSIENELIDEMTKMGRILAYGQNSESFELTAYGEKGDPGQEAILNAIKNKTELKVWEVDTLANGTGTYDAVFAYCLVESVEKSNPNDSFQEVTATLQVRGESQEGTITTLPTALTDAPYPFESPGESGKPAV</sequence>
<dbReference type="InterPro" id="IPR011855">
    <property type="entry name" value="Phgtail_TP901_1"/>
</dbReference>
<dbReference type="NCBIfam" id="TIGR02126">
    <property type="entry name" value="phgtail_TP901_1"/>
    <property type="match status" value="1"/>
</dbReference>
<proteinExistence type="predicted"/>
<organism evidence="1 2">
    <name type="scientific">Ornithinibacillus xuwenensis</name>
    <dbReference type="NCBI Taxonomy" id="3144668"/>
    <lineage>
        <taxon>Bacteria</taxon>
        <taxon>Bacillati</taxon>
        <taxon>Bacillota</taxon>
        <taxon>Bacilli</taxon>
        <taxon>Bacillales</taxon>
        <taxon>Bacillaceae</taxon>
        <taxon>Ornithinibacillus</taxon>
    </lineage>
</organism>
<dbReference type="RefSeq" id="WP_345823307.1">
    <property type="nucleotide sequence ID" value="NZ_JBDIML010000001.1"/>
</dbReference>
<protein>
    <submittedName>
        <fullName evidence="1">Phage major tail protein, TP901-1 family</fullName>
    </submittedName>
</protein>
<gene>
    <name evidence="1" type="ORF">ABC228_01425</name>
</gene>
<accession>A0ABU9XCR3</accession>
<evidence type="ECO:0000313" key="1">
    <source>
        <dbReference type="EMBL" id="MEN2765835.1"/>
    </source>
</evidence>